<dbReference type="GO" id="GO:0003677">
    <property type="term" value="F:DNA binding"/>
    <property type="evidence" value="ECO:0007669"/>
    <property type="project" value="InterPro"/>
</dbReference>
<reference evidence="4 5" key="1">
    <citation type="submission" date="2017-09" db="EMBL/GenBank/DDBJ databases">
        <title>Depth-based differentiation of microbial function through sediment-hosted aquifers and enrichment of novel symbionts in the deep terrestrial subsurface.</title>
        <authorList>
            <person name="Probst A.J."/>
            <person name="Ladd B."/>
            <person name="Jarett J.K."/>
            <person name="Geller-Mcgrath D.E."/>
            <person name="Sieber C.M."/>
            <person name="Emerson J.B."/>
            <person name="Anantharaman K."/>
            <person name="Thomas B.C."/>
            <person name="Malmstrom R."/>
            <person name="Stieglmeier M."/>
            <person name="Klingl A."/>
            <person name="Woyke T."/>
            <person name="Ryan C.M."/>
            <person name="Banfield J.F."/>
        </authorList>
    </citation>
    <scope>NUCLEOTIDE SEQUENCE [LARGE SCALE GENOMIC DNA]</scope>
    <source>
        <strain evidence="4">CG22_combo_CG10-13_8_21_14_all_47_15</strain>
    </source>
</reference>
<sequence>MSVRVVPVSIKDILEKCKSAIAVVGRQDIYTALIIILVAFISFGLGRLSGMAASRMPVAIEYVGAASVSAGSVRAADGVDTEKPVSAGGAFVASKTGEAYHFPWCSGVLRIKEENKVWFETREAAEAAGYRPAKNCKGL</sequence>
<comment type="caution">
    <text evidence="4">The sequence shown here is derived from an EMBL/GenBank/DDBJ whole genome shotgun (WGS) entry which is preliminary data.</text>
</comment>
<dbReference type="GO" id="GO:0006281">
    <property type="term" value="P:DNA repair"/>
    <property type="evidence" value="ECO:0007669"/>
    <property type="project" value="InterPro"/>
</dbReference>
<keyword evidence="2" id="KW-0812">Transmembrane</keyword>
<feature type="domain" description="Ada DNA repair metal-binding" evidence="3">
    <location>
        <begin position="86"/>
        <end position="137"/>
    </location>
</feature>
<evidence type="ECO:0000313" key="4">
    <source>
        <dbReference type="EMBL" id="PIP73177.1"/>
    </source>
</evidence>
<dbReference type="EMBL" id="PCTL01000027">
    <property type="protein sequence ID" value="PIP73177.1"/>
    <property type="molecule type" value="Genomic_DNA"/>
</dbReference>
<evidence type="ECO:0000256" key="1">
    <source>
        <dbReference type="ARBA" id="ARBA00023159"/>
    </source>
</evidence>
<keyword evidence="2" id="KW-1133">Transmembrane helix</keyword>
<organism evidence="4 5">
    <name type="scientific">Candidatus Lloydbacteria bacterium CG22_combo_CG10-13_8_21_14_all_47_15</name>
    <dbReference type="NCBI Taxonomy" id="1974635"/>
    <lineage>
        <taxon>Bacteria</taxon>
        <taxon>Candidatus Lloydiibacteriota</taxon>
    </lineage>
</organism>
<dbReference type="SUPFAM" id="SSF57884">
    <property type="entry name" value="Ada DNA repair protein, N-terminal domain (N-Ada 10)"/>
    <property type="match status" value="1"/>
</dbReference>
<evidence type="ECO:0000256" key="2">
    <source>
        <dbReference type="SAM" id="Phobius"/>
    </source>
</evidence>
<dbReference type="GO" id="GO:0006355">
    <property type="term" value="P:regulation of DNA-templated transcription"/>
    <property type="evidence" value="ECO:0007669"/>
    <property type="project" value="InterPro"/>
</dbReference>
<feature type="transmembrane region" description="Helical" evidence="2">
    <location>
        <begin position="29"/>
        <end position="46"/>
    </location>
</feature>
<accession>A0A2H0CTF8</accession>
<dbReference type="Proteomes" id="UP000230638">
    <property type="component" value="Unassembled WGS sequence"/>
</dbReference>
<evidence type="ECO:0000259" key="3">
    <source>
        <dbReference type="Pfam" id="PF02805"/>
    </source>
</evidence>
<proteinExistence type="predicted"/>
<dbReference type="Pfam" id="PF02805">
    <property type="entry name" value="Ada_Zn_binding"/>
    <property type="match status" value="1"/>
</dbReference>
<evidence type="ECO:0000313" key="5">
    <source>
        <dbReference type="Proteomes" id="UP000230638"/>
    </source>
</evidence>
<dbReference type="InterPro" id="IPR035451">
    <property type="entry name" value="Ada-like_dom_sf"/>
</dbReference>
<dbReference type="GO" id="GO:0008270">
    <property type="term" value="F:zinc ion binding"/>
    <property type="evidence" value="ECO:0007669"/>
    <property type="project" value="InterPro"/>
</dbReference>
<dbReference type="AlphaFoldDB" id="A0A2H0CTF8"/>
<dbReference type="GO" id="GO:0008168">
    <property type="term" value="F:methyltransferase activity"/>
    <property type="evidence" value="ECO:0007669"/>
    <property type="project" value="InterPro"/>
</dbReference>
<keyword evidence="2" id="KW-0472">Membrane</keyword>
<dbReference type="Gene3D" id="3.40.10.10">
    <property type="entry name" value="DNA Methylphosphotriester Repair Domain"/>
    <property type="match status" value="1"/>
</dbReference>
<gene>
    <name evidence="4" type="ORF">COW88_02730</name>
</gene>
<keyword evidence="1" id="KW-0010">Activator</keyword>
<protein>
    <recommendedName>
        <fullName evidence="3">Ada DNA repair metal-binding domain-containing protein</fullName>
    </recommendedName>
</protein>
<dbReference type="InterPro" id="IPR004026">
    <property type="entry name" value="Ada_DNA_repair_Zn-bd"/>
</dbReference>
<name>A0A2H0CTF8_9BACT</name>